<dbReference type="FunFam" id="3.40.640.10:FF:000053">
    <property type="entry name" value="Aminotransferase, class I"/>
    <property type="match status" value="1"/>
</dbReference>
<dbReference type="EMBL" id="PGVE01000017">
    <property type="protein sequence ID" value="PLS08357.1"/>
    <property type="molecule type" value="Genomic_DNA"/>
</dbReference>
<dbReference type="PANTHER" id="PTHR42790:SF19">
    <property type="entry name" value="KYNURENINE_ALPHA-AMINOADIPATE AMINOTRANSFERASE, MITOCHONDRIAL"/>
    <property type="match status" value="1"/>
</dbReference>
<dbReference type="InterPro" id="IPR015421">
    <property type="entry name" value="PyrdxlP-dep_Trfase_major"/>
</dbReference>
<dbReference type="PANTHER" id="PTHR42790">
    <property type="entry name" value="AMINOTRANSFERASE"/>
    <property type="match status" value="1"/>
</dbReference>
<dbReference type="OrthoDB" id="9802328at2"/>
<keyword evidence="4 8" id="KW-0032">Aminotransferase</keyword>
<proteinExistence type="inferred from homology"/>
<comment type="similarity">
    <text evidence="2">Belongs to the class-I pyridoxal-phosphate-dependent aminotransferase family.</text>
</comment>
<keyword evidence="9" id="KW-1185">Reference proteome</keyword>
<dbReference type="RefSeq" id="WP_101646375.1">
    <property type="nucleotide sequence ID" value="NZ_PGVE01000017.1"/>
</dbReference>
<evidence type="ECO:0000259" key="7">
    <source>
        <dbReference type="Pfam" id="PF00155"/>
    </source>
</evidence>
<evidence type="ECO:0000256" key="3">
    <source>
        <dbReference type="ARBA" id="ARBA00011738"/>
    </source>
</evidence>
<sequence>MKNKFAERTHLVKPSETREILKITERPEIISFAGGLPAPELFPVEALKVACNAVLNEEGEASLQYSTTEGYIPLREAICQRMKVIGINSTIENVLITSGSQQAIDLTGRLFINEGDTIICESPTYLAAINVFKSYNAKFVEVAMDDEGMVMEELEKKLLEHPNTKFIYTIPDFQNPTGRTLKLERRKRMIELANQYDVLIVEDNPYGAIRFAGEALPPVKHFDTESRVIYISTFSKIFTPGLRLGWICPGERFIDKYVSFKQTADLHTDSFAQRITAKYLELYNIEEHINKIKAVYKERCTAMLSCINEFFPKNINYSMPEGGLFIWIELPESVDSGKLFARCLENNVAFVPGVPFFPNGTKKSTLRLNYSNMPKEKIIEGIKRMGEVLYREIEKETTLIGYSKKMN</sequence>
<dbReference type="GO" id="GO:0030170">
    <property type="term" value="F:pyridoxal phosphate binding"/>
    <property type="evidence" value="ECO:0007669"/>
    <property type="project" value="InterPro"/>
</dbReference>
<dbReference type="AlphaFoldDB" id="A0A2N5HS96"/>
<dbReference type="InterPro" id="IPR004839">
    <property type="entry name" value="Aminotransferase_I/II_large"/>
</dbReference>
<comment type="caution">
    <text evidence="8">The sequence shown here is derived from an EMBL/GenBank/DDBJ whole genome shotgun (WGS) entry which is preliminary data.</text>
</comment>
<comment type="subunit">
    <text evidence="3">Homodimer.</text>
</comment>
<reference evidence="8 9" key="1">
    <citation type="submission" date="2017-11" db="EMBL/GenBank/DDBJ databases">
        <title>Comparitive Functional Genomics of Dry Heat Resistant strains isolated from the Viking Spacecraft.</title>
        <authorList>
            <person name="Seuylemezian A."/>
            <person name="Cooper K."/>
            <person name="Vaishampayan P."/>
        </authorList>
    </citation>
    <scope>NUCLEOTIDE SEQUENCE [LARGE SCALE GENOMIC DNA]</scope>
    <source>
        <strain evidence="8 9">V32-6</strain>
    </source>
</reference>
<dbReference type="SUPFAM" id="SSF53383">
    <property type="entry name" value="PLP-dependent transferases"/>
    <property type="match status" value="1"/>
</dbReference>
<gene>
    <name evidence="8" type="ORF">CVD27_02800</name>
</gene>
<evidence type="ECO:0000313" key="9">
    <source>
        <dbReference type="Proteomes" id="UP000234950"/>
    </source>
</evidence>
<evidence type="ECO:0000256" key="6">
    <source>
        <dbReference type="ARBA" id="ARBA00022898"/>
    </source>
</evidence>
<comment type="cofactor">
    <cofactor evidence="1">
        <name>pyridoxal 5'-phosphate</name>
        <dbReference type="ChEBI" id="CHEBI:597326"/>
    </cofactor>
</comment>
<feature type="domain" description="Aminotransferase class I/classII large" evidence="7">
    <location>
        <begin position="48"/>
        <end position="384"/>
    </location>
</feature>
<dbReference type="Gene3D" id="3.90.1150.10">
    <property type="entry name" value="Aspartate Aminotransferase, domain 1"/>
    <property type="match status" value="1"/>
</dbReference>
<dbReference type="Gene3D" id="3.40.640.10">
    <property type="entry name" value="Type I PLP-dependent aspartate aminotransferase-like (Major domain)"/>
    <property type="match status" value="1"/>
</dbReference>
<keyword evidence="5 8" id="KW-0808">Transferase</keyword>
<dbReference type="GO" id="GO:1901605">
    <property type="term" value="P:alpha-amino acid metabolic process"/>
    <property type="evidence" value="ECO:0007669"/>
    <property type="project" value="TreeGrafter"/>
</dbReference>
<keyword evidence="6" id="KW-0663">Pyridoxal phosphate</keyword>
<dbReference type="GO" id="GO:0008483">
    <property type="term" value="F:transaminase activity"/>
    <property type="evidence" value="ECO:0007669"/>
    <property type="project" value="UniProtKB-KW"/>
</dbReference>
<evidence type="ECO:0000256" key="4">
    <source>
        <dbReference type="ARBA" id="ARBA00022576"/>
    </source>
</evidence>
<evidence type="ECO:0000256" key="5">
    <source>
        <dbReference type="ARBA" id="ARBA00022679"/>
    </source>
</evidence>
<accession>A0A2N5HS96</accession>
<evidence type="ECO:0000313" key="8">
    <source>
        <dbReference type="EMBL" id="PLS08357.1"/>
    </source>
</evidence>
<name>A0A2N5HS96_9BACI</name>
<dbReference type="InterPro" id="IPR015424">
    <property type="entry name" value="PyrdxlP-dep_Trfase"/>
</dbReference>
<dbReference type="InterPro" id="IPR015422">
    <property type="entry name" value="PyrdxlP-dep_Trfase_small"/>
</dbReference>
<evidence type="ECO:0000256" key="2">
    <source>
        <dbReference type="ARBA" id="ARBA00007441"/>
    </source>
</evidence>
<evidence type="ECO:0000256" key="1">
    <source>
        <dbReference type="ARBA" id="ARBA00001933"/>
    </source>
</evidence>
<dbReference type="Proteomes" id="UP000234950">
    <property type="component" value="Unassembled WGS sequence"/>
</dbReference>
<protein>
    <submittedName>
        <fullName evidence="8">Aminotransferase</fullName>
    </submittedName>
</protein>
<dbReference type="CDD" id="cd00609">
    <property type="entry name" value="AAT_like"/>
    <property type="match status" value="1"/>
</dbReference>
<dbReference type="Pfam" id="PF00155">
    <property type="entry name" value="Aminotran_1_2"/>
    <property type="match status" value="1"/>
</dbReference>
<organism evidence="8 9">
    <name type="scientific">Neobacillus cucumis</name>
    <dbReference type="NCBI Taxonomy" id="1740721"/>
    <lineage>
        <taxon>Bacteria</taxon>
        <taxon>Bacillati</taxon>
        <taxon>Bacillota</taxon>
        <taxon>Bacilli</taxon>
        <taxon>Bacillales</taxon>
        <taxon>Bacillaceae</taxon>
        <taxon>Neobacillus</taxon>
    </lineage>
</organism>
<dbReference type="InterPro" id="IPR050859">
    <property type="entry name" value="Class-I_PLP-dep_aminotransf"/>
</dbReference>